<dbReference type="SUPFAM" id="SSF51126">
    <property type="entry name" value="Pectin lyase-like"/>
    <property type="match status" value="1"/>
</dbReference>
<dbReference type="Gene3D" id="2.160.20.10">
    <property type="entry name" value="Single-stranded right-handed beta-helix, Pectin lyase-like"/>
    <property type="match status" value="1"/>
</dbReference>
<sequence length="315" mass="33680">MIRRTFSILAAIAASLAAGAAAQQQAGAPFLLVETGQGYARLADALAAMGEGEGTILVAPGTYRQCAVQESGVLTLRARERGTAIFERVACEQKAGLVLRGRSATIDGLVFQNYAVPDGNGAGIRLEQGDLTVTHSIFRDSEEGILTAPDPDGQIVIDRSTFRRLGRCDRDLDCAHSLYVGQYGALTVTRSRFEAGNGGHYVKSRAVRAHIVDNSFDDSEGRATNYMIDLPAGATGRIEDNVMVQGRDKENWSAFIALGAEGGENGSEGLVVRGNRASFVPGVSRNNTFLADWTGERIALGENVLAKSIKPYERR</sequence>
<dbReference type="RefSeq" id="WP_184149439.1">
    <property type="nucleotide sequence ID" value="NZ_JACHKA010000001.1"/>
</dbReference>
<dbReference type="InterPro" id="IPR012334">
    <property type="entry name" value="Pectin_lyas_fold"/>
</dbReference>
<name>A0ABR6NAS8_9SPHN</name>
<feature type="chain" id="PRO_5045242502" description="Right handed beta helix domain-containing protein" evidence="1">
    <location>
        <begin position="21"/>
        <end position="315"/>
    </location>
</feature>
<dbReference type="EMBL" id="JACHKA010000001">
    <property type="protein sequence ID" value="MBB5984387.1"/>
    <property type="molecule type" value="Genomic_DNA"/>
</dbReference>
<organism evidence="2 3">
    <name type="scientific">Sphingobium lignivorans</name>
    <dbReference type="NCBI Taxonomy" id="2735886"/>
    <lineage>
        <taxon>Bacteria</taxon>
        <taxon>Pseudomonadati</taxon>
        <taxon>Pseudomonadota</taxon>
        <taxon>Alphaproteobacteria</taxon>
        <taxon>Sphingomonadales</taxon>
        <taxon>Sphingomonadaceae</taxon>
        <taxon>Sphingobium</taxon>
    </lineage>
</organism>
<proteinExistence type="predicted"/>
<dbReference type="InterPro" id="IPR011050">
    <property type="entry name" value="Pectin_lyase_fold/virulence"/>
</dbReference>
<keyword evidence="3" id="KW-1185">Reference proteome</keyword>
<evidence type="ECO:0000313" key="3">
    <source>
        <dbReference type="Proteomes" id="UP001138540"/>
    </source>
</evidence>
<feature type="signal peptide" evidence="1">
    <location>
        <begin position="1"/>
        <end position="20"/>
    </location>
</feature>
<evidence type="ECO:0000256" key="1">
    <source>
        <dbReference type="SAM" id="SignalP"/>
    </source>
</evidence>
<accession>A0ABR6NAS8</accession>
<evidence type="ECO:0000313" key="2">
    <source>
        <dbReference type="EMBL" id="MBB5984387.1"/>
    </source>
</evidence>
<gene>
    <name evidence="2" type="ORF">HNP60_000361</name>
</gene>
<protein>
    <recommendedName>
        <fullName evidence="4">Right handed beta helix domain-containing protein</fullName>
    </recommendedName>
</protein>
<keyword evidence="1" id="KW-0732">Signal</keyword>
<comment type="caution">
    <text evidence="2">The sequence shown here is derived from an EMBL/GenBank/DDBJ whole genome shotgun (WGS) entry which is preliminary data.</text>
</comment>
<evidence type="ECO:0008006" key="4">
    <source>
        <dbReference type="Google" id="ProtNLM"/>
    </source>
</evidence>
<dbReference type="Proteomes" id="UP001138540">
    <property type="component" value="Unassembled WGS sequence"/>
</dbReference>
<reference evidence="2 3" key="1">
    <citation type="submission" date="2020-08" db="EMBL/GenBank/DDBJ databases">
        <title>Exploring microbial biodiversity for novel pathways involved in the catabolism of aromatic compounds derived from lignin.</title>
        <authorList>
            <person name="Elkins J."/>
        </authorList>
    </citation>
    <scope>NUCLEOTIDE SEQUENCE [LARGE SCALE GENOMIC DNA]</scope>
    <source>
        <strain evidence="2 3">B1D3A</strain>
    </source>
</reference>